<accession>A0AAU9PFJ7</accession>
<reference evidence="1 2" key="1">
    <citation type="submission" date="2022-01" db="EMBL/GenBank/DDBJ databases">
        <authorList>
            <person name="Xiong W."/>
            <person name="Schranz E."/>
        </authorList>
    </citation>
    <scope>NUCLEOTIDE SEQUENCE [LARGE SCALE GENOMIC DNA]</scope>
</reference>
<keyword evidence="2" id="KW-1185">Reference proteome</keyword>
<dbReference type="Proteomes" id="UP001157418">
    <property type="component" value="Unassembled WGS sequence"/>
</dbReference>
<comment type="caution">
    <text evidence="1">The sequence shown here is derived from an EMBL/GenBank/DDBJ whole genome shotgun (WGS) entry which is preliminary data.</text>
</comment>
<gene>
    <name evidence="1" type="ORF">LVIROSA_LOCUS33889</name>
</gene>
<organism evidence="1 2">
    <name type="scientific">Lactuca virosa</name>
    <dbReference type="NCBI Taxonomy" id="75947"/>
    <lineage>
        <taxon>Eukaryota</taxon>
        <taxon>Viridiplantae</taxon>
        <taxon>Streptophyta</taxon>
        <taxon>Embryophyta</taxon>
        <taxon>Tracheophyta</taxon>
        <taxon>Spermatophyta</taxon>
        <taxon>Magnoliopsida</taxon>
        <taxon>eudicotyledons</taxon>
        <taxon>Gunneridae</taxon>
        <taxon>Pentapetalae</taxon>
        <taxon>asterids</taxon>
        <taxon>campanulids</taxon>
        <taxon>Asterales</taxon>
        <taxon>Asteraceae</taxon>
        <taxon>Cichorioideae</taxon>
        <taxon>Cichorieae</taxon>
        <taxon>Lactucinae</taxon>
        <taxon>Lactuca</taxon>
    </lineage>
</organism>
<name>A0AAU9PFJ7_9ASTR</name>
<sequence length="76" mass="8955">MCKQNGRGNIFCNRKKPLTSTGNRIITNTHLFWNERKLLRKLNRRAILGIQLDDRSGKIRFGVAWRMPRGNNLLIY</sequence>
<protein>
    <submittedName>
        <fullName evidence="1">Uncharacterized protein</fullName>
    </submittedName>
</protein>
<dbReference type="AlphaFoldDB" id="A0AAU9PFJ7"/>
<evidence type="ECO:0000313" key="2">
    <source>
        <dbReference type="Proteomes" id="UP001157418"/>
    </source>
</evidence>
<proteinExistence type="predicted"/>
<dbReference type="EMBL" id="CAKMRJ010005634">
    <property type="protein sequence ID" value="CAH1448335.1"/>
    <property type="molecule type" value="Genomic_DNA"/>
</dbReference>
<evidence type="ECO:0000313" key="1">
    <source>
        <dbReference type="EMBL" id="CAH1448335.1"/>
    </source>
</evidence>